<keyword evidence="4" id="KW-1185">Reference proteome</keyword>
<feature type="compositionally biased region" description="Basic and acidic residues" evidence="1">
    <location>
        <begin position="59"/>
        <end position="76"/>
    </location>
</feature>
<evidence type="ECO:0000313" key="4">
    <source>
        <dbReference type="Proteomes" id="UP000014760"/>
    </source>
</evidence>
<name>R7T4K0_CAPTE</name>
<proteinExistence type="predicted"/>
<reference evidence="3" key="3">
    <citation type="submission" date="2015-06" db="UniProtKB">
        <authorList>
            <consortium name="EnsemblMetazoa"/>
        </authorList>
    </citation>
    <scope>IDENTIFICATION</scope>
</reference>
<dbReference type="EMBL" id="KB312101">
    <property type="protein sequence ID" value="ELT87858.1"/>
    <property type="molecule type" value="Genomic_DNA"/>
</dbReference>
<dbReference type="EMBL" id="AMQN01003534">
    <property type="status" value="NOT_ANNOTATED_CDS"/>
    <property type="molecule type" value="Genomic_DNA"/>
</dbReference>
<gene>
    <name evidence="2" type="ORF">CAPTEDRAFT_196282</name>
</gene>
<dbReference type="HOGENOM" id="CLU_1148142_0_0_1"/>
<dbReference type="EnsemblMetazoa" id="CapteT196282">
    <property type="protein sequence ID" value="CapteP196282"/>
    <property type="gene ID" value="CapteG196282"/>
</dbReference>
<sequence>MFTKPILSPLPKEYNKSPPPNPIRRASTPIPTLSPIVSLTSPPTSPTSPLHQNVTFHLNYEKSETKPGETTERENNTETSESVHTSDTDPTTSRAPWQVVTNGNQQVKGFREILREANAEARQLKSQNYKDRKKHDEDHIDELLKFLEIDASISNIQRLGRRLNPSEESQESENTEVVNADNINTKRPLKITLTSEEDVAKIFANLYKLKDTEDTMKSIRVSHDLNKEQREEMRELVQRQKT</sequence>
<feature type="compositionally biased region" description="Low complexity" evidence="1">
    <location>
        <begin position="31"/>
        <end position="50"/>
    </location>
</feature>
<evidence type="ECO:0000256" key="1">
    <source>
        <dbReference type="SAM" id="MobiDB-lite"/>
    </source>
</evidence>
<feature type="region of interest" description="Disordered" evidence="1">
    <location>
        <begin position="1"/>
        <end position="96"/>
    </location>
</feature>
<dbReference type="AlphaFoldDB" id="R7T4K0"/>
<organism evidence="2">
    <name type="scientific">Capitella teleta</name>
    <name type="common">Polychaete worm</name>
    <dbReference type="NCBI Taxonomy" id="283909"/>
    <lineage>
        <taxon>Eukaryota</taxon>
        <taxon>Metazoa</taxon>
        <taxon>Spiralia</taxon>
        <taxon>Lophotrochozoa</taxon>
        <taxon>Annelida</taxon>
        <taxon>Polychaeta</taxon>
        <taxon>Sedentaria</taxon>
        <taxon>Scolecida</taxon>
        <taxon>Capitellidae</taxon>
        <taxon>Capitella</taxon>
    </lineage>
</organism>
<reference evidence="2 4" key="2">
    <citation type="journal article" date="2013" name="Nature">
        <title>Insights into bilaterian evolution from three spiralian genomes.</title>
        <authorList>
            <person name="Simakov O."/>
            <person name="Marletaz F."/>
            <person name="Cho S.J."/>
            <person name="Edsinger-Gonzales E."/>
            <person name="Havlak P."/>
            <person name="Hellsten U."/>
            <person name="Kuo D.H."/>
            <person name="Larsson T."/>
            <person name="Lv J."/>
            <person name="Arendt D."/>
            <person name="Savage R."/>
            <person name="Osoegawa K."/>
            <person name="de Jong P."/>
            <person name="Grimwood J."/>
            <person name="Chapman J.A."/>
            <person name="Shapiro H."/>
            <person name="Aerts A."/>
            <person name="Otillar R.P."/>
            <person name="Terry A.Y."/>
            <person name="Boore J.L."/>
            <person name="Grigoriev I.V."/>
            <person name="Lindberg D.R."/>
            <person name="Seaver E.C."/>
            <person name="Weisblat D.A."/>
            <person name="Putnam N.H."/>
            <person name="Rokhsar D.S."/>
        </authorList>
    </citation>
    <scope>NUCLEOTIDE SEQUENCE</scope>
    <source>
        <strain evidence="2 4">I ESC-2004</strain>
    </source>
</reference>
<feature type="region of interest" description="Disordered" evidence="1">
    <location>
        <begin position="221"/>
        <end position="242"/>
    </location>
</feature>
<protein>
    <submittedName>
        <fullName evidence="2 3">Uncharacterized protein</fullName>
    </submittedName>
</protein>
<dbReference type="OrthoDB" id="6326461at2759"/>
<dbReference type="Proteomes" id="UP000014760">
    <property type="component" value="Unassembled WGS sequence"/>
</dbReference>
<reference evidence="4" key="1">
    <citation type="submission" date="2012-12" db="EMBL/GenBank/DDBJ databases">
        <authorList>
            <person name="Hellsten U."/>
            <person name="Grimwood J."/>
            <person name="Chapman J.A."/>
            <person name="Shapiro H."/>
            <person name="Aerts A."/>
            <person name="Otillar R.P."/>
            <person name="Terry A.Y."/>
            <person name="Boore J.L."/>
            <person name="Simakov O."/>
            <person name="Marletaz F."/>
            <person name="Cho S.-J."/>
            <person name="Edsinger-Gonzales E."/>
            <person name="Havlak P."/>
            <person name="Kuo D.-H."/>
            <person name="Larsson T."/>
            <person name="Lv J."/>
            <person name="Arendt D."/>
            <person name="Savage R."/>
            <person name="Osoegawa K."/>
            <person name="de Jong P."/>
            <person name="Lindberg D.R."/>
            <person name="Seaver E.C."/>
            <person name="Weisblat D.A."/>
            <person name="Putnam N.H."/>
            <person name="Grigoriev I.V."/>
            <person name="Rokhsar D.S."/>
        </authorList>
    </citation>
    <scope>NUCLEOTIDE SEQUENCE</scope>
    <source>
        <strain evidence="4">I ESC-2004</strain>
    </source>
</reference>
<feature type="compositionally biased region" description="Polar residues" evidence="1">
    <location>
        <begin position="83"/>
        <end position="96"/>
    </location>
</feature>
<evidence type="ECO:0000313" key="3">
    <source>
        <dbReference type="EnsemblMetazoa" id="CapteP196282"/>
    </source>
</evidence>
<evidence type="ECO:0000313" key="2">
    <source>
        <dbReference type="EMBL" id="ELT87858.1"/>
    </source>
</evidence>
<accession>R7T4K0</accession>